<evidence type="ECO:0000313" key="8">
    <source>
        <dbReference type="EMBL" id="MPM75563.1"/>
    </source>
</evidence>
<name>A0A645CF87_9ZZZZ</name>
<protein>
    <recommendedName>
        <fullName evidence="7">Flagellar assembly protein FliH/Type III secretion system HrpE domain-containing protein</fullName>
    </recommendedName>
</protein>
<proteinExistence type="inferred from homology"/>
<dbReference type="InterPro" id="IPR051472">
    <property type="entry name" value="T3SS_Stator/FliH"/>
</dbReference>
<keyword evidence="4" id="KW-1005">Bacterial flagellum biogenesis</keyword>
<dbReference type="GO" id="GO:0044781">
    <property type="term" value="P:bacterial-type flagellum organization"/>
    <property type="evidence" value="ECO:0007669"/>
    <property type="project" value="UniProtKB-KW"/>
</dbReference>
<evidence type="ECO:0000256" key="5">
    <source>
        <dbReference type="ARBA" id="ARBA00022927"/>
    </source>
</evidence>
<evidence type="ECO:0000259" key="7">
    <source>
        <dbReference type="Pfam" id="PF02108"/>
    </source>
</evidence>
<feature type="domain" description="Flagellar assembly protein FliH/Type III secretion system HrpE" evidence="7">
    <location>
        <begin position="110"/>
        <end position="232"/>
    </location>
</feature>
<evidence type="ECO:0000256" key="1">
    <source>
        <dbReference type="ARBA" id="ARBA00003041"/>
    </source>
</evidence>
<reference evidence="8" key="1">
    <citation type="submission" date="2019-08" db="EMBL/GenBank/DDBJ databases">
        <authorList>
            <person name="Kucharzyk K."/>
            <person name="Murdoch R.W."/>
            <person name="Higgins S."/>
            <person name="Loffler F."/>
        </authorList>
    </citation>
    <scope>NUCLEOTIDE SEQUENCE</scope>
</reference>
<dbReference type="SUPFAM" id="SSF81573">
    <property type="entry name" value="F1F0 ATP synthase subunit B, membrane domain"/>
    <property type="match status" value="1"/>
</dbReference>
<dbReference type="PANTHER" id="PTHR34982">
    <property type="entry name" value="YOP PROTEINS TRANSLOCATION PROTEIN L"/>
    <property type="match status" value="1"/>
</dbReference>
<comment type="caution">
    <text evidence="8">The sequence shown here is derived from an EMBL/GenBank/DDBJ whole genome shotgun (WGS) entry which is preliminary data.</text>
</comment>
<dbReference type="AlphaFoldDB" id="A0A645CF87"/>
<evidence type="ECO:0000256" key="6">
    <source>
        <dbReference type="ARBA" id="ARBA00023225"/>
    </source>
</evidence>
<keyword evidence="3" id="KW-0813">Transport</keyword>
<evidence type="ECO:0000256" key="3">
    <source>
        <dbReference type="ARBA" id="ARBA00022448"/>
    </source>
</evidence>
<evidence type="ECO:0000256" key="4">
    <source>
        <dbReference type="ARBA" id="ARBA00022795"/>
    </source>
</evidence>
<dbReference type="InterPro" id="IPR018035">
    <property type="entry name" value="Flagellar_FliH/T3SS_HrpE"/>
</dbReference>
<keyword evidence="6" id="KW-1006">Bacterial flagellum protein export</keyword>
<dbReference type="GO" id="GO:0005829">
    <property type="term" value="C:cytosol"/>
    <property type="evidence" value="ECO:0007669"/>
    <property type="project" value="TreeGrafter"/>
</dbReference>
<dbReference type="GO" id="GO:0015031">
    <property type="term" value="P:protein transport"/>
    <property type="evidence" value="ECO:0007669"/>
    <property type="project" value="UniProtKB-KW"/>
</dbReference>
<dbReference type="Pfam" id="PF02108">
    <property type="entry name" value="FliH"/>
    <property type="match status" value="1"/>
</dbReference>
<dbReference type="PANTHER" id="PTHR34982:SF1">
    <property type="entry name" value="FLAGELLAR ASSEMBLY PROTEIN FLIH"/>
    <property type="match status" value="1"/>
</dbReference>
<keyword evidence="5" id="KW-0653">Protein transport</keyword>
<comment type="similarity">
    <text evidence="2">Belongs to the FliH family.</text>
</comment>
<evidence type="ECO:0000256" key="2">
    <source>
        <dbReference type="ARBA" id="ARBA00006602"/>
    </source>
</evidence>
<dbReference type="InterPro" id="IPR028987">
    <property type="entry name" value="ATP_synth_B-like_membr_sf"/>
</dbReference>
<organism evidence="8">
    <name type="scientific">bioreactor metagenome</name>
    <dbReference type="NCBI Taxonomy" id="1076179"/>
    <lineage>
        <taxon>unclassified sequences</taxon>
        <taxon>metagenomes</taxon>
        <taxon>ecological metagenomes</taxon>
    </lineage>
</organism>
<dbReference type="EMBL" id="VSSQ01026709">
    <property type="protein sequence ID" value="MPM75563.1"/>
    <property type="molecule type" value="Genomic_DNA"/>
</dbReference>
<accession>A0A645CF87</accession>
<comment type="function">
    <text evidence="1">Needed for flagellar regrowth and assembly.</text>
</comment>
<gene>
    <name evidence="8" type="ORF">SDC9_122557</name>
</gene>
<sequence length="249" mass="28009">MRSLPKIIKEGDVILTNHCVMVGGAANGKKPYAAPEIKTYFREEEMINQARMEAHRITERAEAAAVKILQKASVKAQEELERAYQTGLDNGLNDGRKKAKEELRFSIGEVVRLVSSIEEGKKTIFARYEKDLKNLTVDIAEEIINEKLQQDNRLFLNIYQKAVCQYNEQDWIKLTVSGFEEEFVTSNAELLLSMTKDATDLKIAVLKEAPRGTCIVETPESVTDSGVSTQLKIVREAFQNADIPQDEIG</sequence>